<sequence>MIYPDESAGRPDKPMICPENPIIRPDEQIVSLDDSPGARGGSIICRDESRGRVV</sequence>
<feature type="compositionally biased region" description="Basic and acidic residues" evidence="1">
    <location>
        <begin position="45"/>
        <end position="54"/>
    </location>
</feature>
<gene>
    <name evidence="2" type="ORF">BECKLFY1418C_GA0070996_100471</name>
</gene>
<dbReference type="EMBL" id="CAADFN010000004">
    <property type="protein sequence ID" value="VFK13857.1"/>
    <property type="molecule type" value="Genomic_DNA"/>
</dbReference>
<organism evidence="2">
    <name type="scientific">Candidatus Kentrum sp. LFY</name>
    <dbReference type="NCBI Taxonomy" id="2126342"/>
    <lineage>
        <taxon>Bacteria</taxon>
        <taxon>Pseudomonadati</taxon>
        <taxon>Pseudomonadota</taxon>
        <taxon>Gammaproteobacteria</taxon>
        <taxon>Candidatus Kentrum</taxon>
    </lineage>
</organism>
<evidence type="ECO:0000256" key="1">
    <source>
        <dbReference type="SAM" id="MobiDB-lite"/>
    </source>
</evidence>
<reference evidence="2" key="1">
    <citation type="submission" date="2019-02" db="EMBL/GenBank/DDBJ databases">
        <authorList>
            <person name="Gruber-Vodicka R. H."/>
            <person name="Seah K. B. B."/>
        </authorList>
    </citation>
    <scope>NUCLEOTIDE SEQUENCE</scope>
    <source>
        <strain evidence="2">BECK_BY7</strain>
    </source>
</reference>
<dbReference type="AlphaFoldDB" id="A0A450W9Z4"/>
<accession>A0A450W9Z4</accession>
<feature type="region of interest" description="Disordered" evidence="1">
    <location>
        <begin position="31"/>
        <end position="54"/>
    </location>
</feature>
<protein>
    <submittedName>
        <fullName evidence="2">Uncharacterized protein</fullName>
    </submittedName>
</protein>
<evidence type="ECO:0000313" key="2">
    <source>
        <dbReference type="EMBL" id="VFK13857.1"/>
    </source>
</evidence>
<proteinExistence type="predicted"/>
<name>A0A450W9Z4_9GAMM</name>